<evidence type="ECO:0000313" key="2">
    <source>
        <dbReference type="EMBL" id="KIE46785.1"/>
    </source>
</evidence>
<dbReference type="Gene3D" id="3.40.50.150">
    <property type="entry name" value="Vaccinia Virus protein VP39"/>
    <property type="match status" value="1"/>
</dbReference>
<protein>
    <recommendedName>
        <fullName evidence="1">Methyltransferase type 11 domain-containing protein</fullName>
    </recommendedName>
</protein>
<dbReference type="SUPFAM" id="SSF53335">
    <property type="entry name" value="S-adenosyl-L-methionine-dependent methyltransferases"/>
    <property type="match status" value="1"/>
</dbReference>
<dbReference type="STRING" id="29341.RSJ17_18760"/>
<dbReference type="PANTHER" id="PTHR43861:SF1">
    <property type="entry name" value="TRANS-ACONITATE 2-METHYLTRANSFERASE"/>
    <property type="match status" value="1"/>
</dbReference>
<dbReference type="Proteomes" id="UP000031366">
    <property type="component" value="Unassembled WGS sequence"/>
</dbReference>
<dbReference type="EMBL" id="AYSO01000016">
    <property type="protein sequence ID" value="KIE46785.1"/>
    <property type="molecule type" value="Genomic_DNA"/>
</dbReference>
<organism evidence="2 3">
    <name type="scientific">Clostridium argentinense CDC 2741</name>
    <dbReference type="NCBI Taxonomy" id="1418104"/>
    <lineage>
        <taxon>Bacteria</taxon>
        <taxon>Bacillati</taxon>
        <taxon>Bacillota</taxon>
        <taxon>Clostridia</taxon>
        <taxon>Eubacteriales</taxon>
        <taxon>Clostridiaceae</taxon>
        <taxon>Clostridium</taxon>
    </lineage>
</organism>
<proteinExistence type="predicted"/>
<dbReference type="InterPro" id="IPR013216">
    <property type="entry name" value="Methyltransf_11"/>
</dbReference>
<accession>A0A0C1UHB7</accession>
<comment type="caution">
    <text evidence="2">The sequence shown here is derived from an EMBL/GenBank/DDBJ whole genome shotgun (WGS) entry which is preliminary data.</text>
</comment>
<dbReference type="InterPro" id="IPR029063">
    <property type="entry name" value="SAM-dependent_MTases_sf"/>
</dbReference>
<dbReference type="OrthoDB" id="9791837at2"/>
<gene>
    <name evidence="2" type="ORF">U732_3434</name>
</gene>
<dbReference type="Pfam" id="PF08241">
    <property type="entry name" value="Methyltransf_11"/>
    <property type="match status" value="1"/>
</dbReference>
<name>A0A0C1UHB7_9CLOT</name>
<evidence type="ECO:0000259" key="1">
    <source>
        <dbReference type="Pfam" id="PF08241"/>
    </source>
</evidence>
<keyword evidence="3" id="KW-1185">Reference proteome</keyword>
<dbReference type="CDD" id="cd02440">
    <property type="entry name" value="AdoMet_MTases"/>
    <property type="match status" value="1"/>
</dbReference>
<feature type="domain" description="Methyltransferase type 11" evidence="1">
    <location>
        <begin position="47"/>
        <end position="141"/>
    </location>
</feature>
<dbReference type="PANTHER" id="PTHR43861">
    <property type="entry name" value="TRANS-ACONITATE 2-METHYLTRANSFERASE-RELATED"/>
    <property type="match status" value="1"/>
</dbReference>
<reference evidence="2 3" key="1">
    <citation type="journal article" date="2015" name="Infect. Genet. Evol.">
        <title>Genomic sequences of six botulinum neurotoxin-producing strains representing three clostridial species illustrate the mobility and diversity of botulinum neurotoxin genes.</title>
        <authorList>
            <person name="Smith T.J."/>
            <person name="Hill K.K."/>
            <person name="Xie G."/>
            <person name="Foley B.T."/>
            <person name="Williamson C.H."/>
            <person name="Foster J.T."/>
            <person name="Johnson S.L."/>
            <person name="Chertkov O."/>
            <person name="Teshima H."/>
            <person name="Gibbons H.S."/>
            <person name="Johnsky L.A."/>
            <person name="Karavis M.A."/>
            <person name="Smith L.A."/>
        </authorList>
    </citation>
    <scope>NUCLEOTIDE SEQUENCE [LARGE SCALE GENOMIC DNA]</scope>
    <source>
        <strain evidence="2 3">CDC 2741</strain>
    </source>
</reference>
<evidence type="ECO:0000313" key="3">
    <source>
        <dbReference type="Proteomes" id="UP000031366"/>
    </source>
</evidence>
<sequence>MKENKYDNIDFFNQYKQMPRSVGGLKAAGEWHVFKKMLPSLDNKRVLDLGCGFGWHCRYAIEQGAKSVIGIDISERMLSEAKKNTKYTSIEYIKMPIEDINYPEDTFDVVISSLAFHYIESIKDIFNKVNSCLTSSGDFVFSVEHPIFTSNEKQSWYNDEQGNILHWPVDNYFYEGIRETNFLGEGVLKYHRTITTYVNSLIQSGFEIIEIIEPKPDPELLKTNTEMKHELRRPIFLIISARKR</sequence>
<dbReference type="RefSeq" id="WP_039633203.1">
    <property type="nucleotide sequence ID" value="NZ_AYSO01000016.1"/>
</dbReference>
<dbReference type="GO" id="GO:0008757">
    <property type="term" value="F:S-adenosylmethionine-dependent methyltransferase activity"/>
    <property type="evidence" value="ECO:0007669"/>
    <property type="project" value="InterPro"/>
</dbReference>
<dbReference type="AlphaFoldDB" id="A0A0C1UHB7"/>